<evidence type="ECO:0000313" key="5">
    <source>
        <dbReference type="EMBL" id="CAD8342645.1"/>
    </source>
</evidence>
<dbReference type="SUPFAM" id="SSF55658">
    <property type="entry name" value="L9 N-domain-like"/>
    <property type="match status" value="1"/>
</dbReference>
<keyword evidence="2" id="KW-0689">Ribosomal protein</keyword>
<dbReference type="InterPro" id="IPR020070">
    <property type="entry name" value="Ribosomal_bL9_N"/>
</dbReference>
<dbReference type="Pfam" id="PF01281">
    <property type="entry name" value="Ribosomal_L9_N"/>
    <property type="match status" value="1"/>
</dbReference>
<evidence type="ECO:0000256" key="1">
    <source>
        <dbReference type="ARBA" id="ARBA00010605"/>
    </source>
</evidence>
<dbReference type="AlphaFoldDB" id="A0A6T6I5P1"/>
<dbReference type="GO" id="GO:0003735">
    <property type="term" value="F:structural constituent of ribosome"/>
    <property type="evidence" value="ECO:0007669"/>
    <property type="project" value="InterPro"/>
</dbReference>
<proteinExistence type="inferred from homology"/>
<protein>
    <recommendedName>
        <fullName evidence="4">Ribosomal protein L9 domain-containing protein</fullName>
    </recommendedName>
</protein>
<dbReference type="PANTHER" id="PTHR21368">
    <property type="entry name" value="50S RIBOSOMAL PROTEIN L9"/>
    <property type="match status" value="1"/>
</dbReference>
<name>A0A6T6I5P1_9STRA</name>
<feature type="domain" description="Ribosomal protein L9" evidence="4">
    <location>
        <begin position="46"/>
        <end position="81"/>
    </location>
</feature>
<comment type="similarity">
    <text evidence="1">Belongs to the bacterial ribosomal protein bL9 family.</text>
</comment>
<dbReference type="EMBL" id="HBEF01023914">
    <property type="protein sequence ID" value="CAD8342646.1"/>
    <property type="molecule type" value="Transcribed_RNA"/>
</dbReference>
<evidence type="ECO:0000313" key="6">
    <source>
        <dbReference type="EMBL" id="CAD8342646.1"/>
    </source>
</evidence>
<evidence type="ECO:0000256" key="2">
    <source>
        <dbReference type="ARBA" id="ARBA00022980"/>
    </source>
</evidence>
<evidence type="ECO:0000256" key="3">
    <source>
        <dbReference type="ARBA" id="ARBA00023274"/>
    </source>
</evidence>
<dbReference type="Gene3D" id="3.40.5.10">
    <property type="entry name" value="Ribosomal protein L9, N-terminal domain"/>
    <property type="match status" value="1"/>
</dbReference>
<reference evidence="5" key="1">
    <citation type="submission" date="2021-01" db="EMBL/GenBank/DDBJ databases">
        <authorList>
            <person name="Corre E."/>
            <person name="Pelletier E."/>
            <person name="Niang G."/>
            <person name="Scheremetjew M."/>
            <person name="Finn R."/>
            <person name="Kale V."/>
            <person name="Holt S."/>
            <person name="Cochrane G."/>
            <person name="Meng A."/>
            <person name="Brown T."/>
            <person name="Cohen L."/>
        </authorList>
    </citation>
    <scope>NUCLEOTIDE SEQUENCE</scope>
    <source>
        <strain evidence="5">CCMP3328</strain>
    </source>
</reference>
<sequence>MMRSALIRSSCSSIVAAASAKPLTATTQRRLGHTVRIIAKEDLPHGKAYKGDVLHVKAGHARNHLIPQKMALYATPQNFERLGITDPDVETEEEREQRLAREASMSQKDEHLLKDADRLKSYLRNKVLTIWRMVDPDSRDALHPGKVNSWQLRKKLGKQLKIDLDENESLHLHQTPVNFAELNDRSVNDILEGLDASKPCDVEIKRLGDYVAKISLQGGYSVPLKFSIVRKN</sequence>
<dbReference type="GO" id="GO:0006412">
    <property type="term" value="P:translation"/>
    <property type="evidence" value="ECO:0007669"/>
    <property type="project" value="InterPro"/>
</dbReference>
<evidence type="ECO:0000259" key="4">
    <source>
        <dbReference type="Pfam" id="PF01281"/>
    </source>
</evidence>
<dbReference type="InterPro" id="IPR009027">
    <property type="entry name" value="Ribosomal_bL9/RNase_H1_N"/>
</dbReference>
<dbReference type="InterPro" id="IPR036935">
    <property type="entry name" value="Ribosomal_bL9_N_sf"/>
</dbReference>
<dbReference type="EMBL" id="HBEF01023913">
    <property type="protein sequence ID" value="CAD8342645.1"/>
    <property type="molecule type" value="Transcribed_RNA"/>
</dbReference>
<dbReference type="GO" id="GO:1990904">
    <property type="term" value="C:ribonucleoprotein complex"/>
    <property type="evidence" value="ECO:0007669"/>
    <property type="project" value="UniProtKB-KW"/>
</dbReference>
<dbReference type="GO" id="GO:0005840">
    <property type="term" value="C:ribosome"/>
    <property type="evidence" value="ECO:0007669"/>
    <property type="project" value="UniProtKB-KW"/>
</dbReference>
<organism evidence="5">
    <name type="scientific">Craspedostauros australis</name>
    <dbReference type="NCBI Taxonomy" id="1486917"/>
    <lineage>
        <taxon>Eukaryota</taxon>
        <taxon>Sar</taxon>
        <taxon>Stramenopiles</taxon>
        <taxon>Ochrophyta</taxon>
        <taxon>Bacillariophyta</taxon>
        <taxon>Bacillariophyceae</taxon>
        <taxon>Bacillariophycidae</taxon>
        <taxon>Naviculales</taxon>
        <taxon>Naviculaceae</taxon>
        <taxon>Craspedostauros</taxon>
    </lineage>
</organism>
<dbReference type="InterPro" id="IPR000244">
    <property type="entry name" value="Ribosomal_bL9"/>
</dbReference>
<accession>A0A6T6I5P1</accession>
<keyword evidence="3" id="KW-0687">Ribonucleoprotein</keyword>
<gene>
    <name evidence="5" type="ORF">CAUS1442_LOCUS14780</name>
    <name evidence="6" type="ORF">CAUS1442_LOCUS14781</name>
</gene>